<protein>
    <submittedName>
        <fullName evidence="4">3-oxoacyl-[acyl-carrier-protein] synthase III</fullName>
        <ecNumber evidence="4">2.3.1.41</ecNumber>
    </submittedName>
</protein>
<dbReference type="GO" id="GO:0004315">
    <property type="term" value="F:3-oxoacyl-[acyl-carrier-protein] synthase activity"/>
    <property type="evidence" value="ECO:0007669"/>
    <property type="project" value="UniProtKB-EC"/>
</dbReference>
<keyword evidence="1 4" id="KW-0808">Transferase</keyword>
<dbReference type="PANTHER" id="PTHR34069:SF2">
    <property type="entry name" value="BETA-KETOACYL-[ACYL-CARRIER-PROTEIN] SYNTHASE III"/>
    <property type="match status" value="1"/>
</dbReference>
<feature type="domain" description="Beta-ketoacyl-[acyl-carrier-protein] synthase III C-terminal" evidence="3">
    <location>
        <begin position="288"/>
        <end position="364"/>
    </location>
</feature>
<reference evidence="4" key="1">
    <citation type="submission" date="2018-06" db="EMBL/GenBank/DDBJ databases">
        <authorList>
            <person name="Zhirakovskaya E."/>
        </authorList>
    </citation>
    <scope>NUCLEOTIDE SEQUENCE</scope>
</reference>
<dbReference type="AlphaFoldDB" id="A0A3B0Z9L7"/>
<evidence type="ECO:0000256" key="1">
    <source>
        <dbReference type="ARBA" id="ARBA00022679"/>
    </source>
</evidence>
<accession>A0A3B0Z9L7</accession>
<dbReference type="SUPFAM" id="SSF53901">
    <property type="entry name" value="Thiolase-like"/>
    <property type="match status" value="2"/>
</dbReference>
<dbReference type="InterPro" id="IPR013747">
    <property type="entry name" value="ACP_syn_III_C"/>
</dbReference>
<dbReference type="Gene3D" id="3.40.47.10">
    <property type="match status" value="2"/>
</dbReference>
<dbReference type="EMBL" id="UOFQ01000173">
    <property type="protein sequence ID" value="VAW90105.1"/>
    <property type="molecule type" value="Genomic_DNA"/>
</dbReference>
<keyword evidence="2 4" id="KW-0012">Acyltransferase</keyword>
<name>A0A3B0Z9L7_9ZZZZ</name>
<gene>
    <name evidence="4" type="ORF">MNBD_GAMMA17-1637</name>
</gene>
<dbReference type="CDD" id="cd00827">
    <property type="entry name" value="init_cond_enzymes"/>
    <property type="match status" value="1"/>
</dbReference>
<dbReference type="PANTHER" id="PTHR34069">
    <property type="entry name" value="3-OXOACYL-[ACYL-CARRIER-PROTEIN] SYNTHASE 3"/>
    <property type="match status" value="1"/>
</dbReference>
<dbReference type="InterPro" id="IPR016039">
    <property type="entry name" value="Thiolase-like"/>
</dbReference>
<dbReference type="NCBIfam" id="NF005293">
    <property type="entry name" value="PRK06816.1"/>
    <property type="match status" value="1"/>
</dbReference>
<dbReference type="GO" id="GO:0044550">
    <property type="term" value="P:secondary metabolite biosynthetic process"/>
    <property type="evidence" value="ECO:0007669"/>
    <property type="project" value="TreeGrafter"/>
</dbReference>
<dbReference type="Pfam" id="PF08541">
    <property type="entry name" value="ACP_syn_III_C"/>
    <property type="match status" value="1"/>
</dbReference>
<evidence type="ECO:0000313" key="4">
    <source>
        <dbReference type="EMBL" id="VAW90105.1"/>
    </source>
</evidence>
<dbReference type="EC" id="2.3.1.41" evidence="4"/>
<proteinExistence type="predicted"/>
<evidence type="ECO:0000256" key="2">
    <source>
        <dbReference type="ARBA" id="ARBA00023315"/>
    </source>
</evidence>
<evidence type="ECO:0000259" key="3">
    <source>
        <dbReference type="Pfam" id="PF08541"/>
    </source>
</evidence>
<sequence length="382" mass="42446">MSNPPVYIVKASSFLPGEPVANDEMELLLGEVEGRPSRARSIILRSNKIRTRYYAIDRESLRPSYTNAQLAAEAVKKLLGNDFSLDSIQCLAAGTSIADQIMPGHAVMVHGELGMPPCEAVSMAGICVSGMSAMKYAYMAVSSGVHDNAIATGSELASITMRADQFTHEHRHKVEALKINPELAFEKDFLRWMLSDGAGAVLMQAKPANDDVSLRVEWIDILSYANEMEPCMYAGAEKIDGQLKGWSLYSYEDRARQSIMATKQDVKLLNNNVIHYTVEKPLATISQNRQLNASDIDWFLPHYSSGYFKEKVYNGLKKIGFEIPYDKWFTNLYEKGNTGAASIYIMLAELLDSGQLKSGEKILCYIPESGRFSTCFMLLTVV</sequence>
<organism evidence="4">
    <name type="scientific">hydrothermal vent metagenome</name>
    <dbReference type="NCBI Taxonomy" id="652676"/>
    <lineage>
        <taxon>unclassified sequences</taxon>
        <taxon>metagenomes</taxon>
        <taxon>ecological metagenomes</taxon>
    </lineage>
</organism>